<reference evidence="2" key="1">
    <citation type="submission" date="2022-07" db="EMBL/GenBank/DDBJ databases">
        <title>Tahibacter sp., a new gammaproteobacterium isolated from the silt sample collected at pig farm.</title>
        <authorList>
            <person name="Chen H."/>
        </authorList>
    </citation>
    <scope>NUCLEOTIDE SEQUENCE</scope>
    <source>
        <strain evidence="2">P2K</strain>
    </source>
</reference>
<dbReference type="EMBL" id="JANFQO010000004">
    <property type="protein sequence ID" value="MCQ4164266.1"/>
    <property type="molecule type" value="Genomic_DNA"/>
</dbReference>
<dbReference type="Gene3D" id="3.40.47.10">
    <property type="match status" value="1"/>
</dbReference>
<evidence type="ECO:0000313" key="3">
    <source>
        <dbReference type="Proteomes" id="UP001165498"/>
    </source>
</evidence>
<gene>
    <name evidence="2" type="ORF">NM961_06030</name>
</gene>
<dbReference type="InterPro" id="IPR014030">
    <property type="entry name" value="Ketoacyl_synth_N"/>
</dbReference>
<organism evidence="2 3">
    <name type="scientific">Tahibacter harae</name>
    <dbReference type="NCBI Taxonomy" id="2963937"/>
    <lineage>
        <taxon>Bacteria</taxon>
        <taxon>Pseudomonadati</taxon>
        <taxon>Pseudomonadota</taxon>
        <taxon>Gammaproteobacteria</taxon>
        <taxon>Lysobacterales</taxon>
        <taxon>Rhodanobacteraceae</taxon>
        <taxon>Tahibacter</taxon>
    </lineage>
</organism>
<protein>
    <submittedName>
        <fullName evidence="2">Beta-ketoacyl synthase chain length factor</fullName>
    </submittedName>
</protein>
<name>A0ABT1QPQ4_9GAMM</name>
<evidence type="ECO:0000259" key="1">
    <source>
        <dbReference type="Pfam" id="PF13723"/>
    </source>
</evidence>
<dbReference type="RefSeq" id="WP_255912902.1">
    <property type="nucleotide sequence ID" value="NZ_JANFQO010000004.1"/>
</dbReference>
<feature type="domain" description="Beta-ketoacyl synthase-like N-terminal" evidence="1">
    <location>
        <begin position="39"/>
        <end position="212"/>
    </location>
</feature>
<dbReference type="Proteomes" id="UP001165498">
    <property type="component" value="Unassembled WGS sequence"/>
</dbReference>
<accession>A0ABT1QPQ4</accession>
<proteinExistence type="predicted"/>
<comment type="caution">
    <text evidence="2">The sequence shown here is derived from an EMBL/GenBank/DDBJ whole genome shotgun (WGS) entry which is preliminary data.</text>
</comment>
<keyword evidence="3" id="KW-1185">Reference proteome</keyword>
<dbReference type="Pfam" id="PF13723">
    <property type="entry name" value="Ketoacyl-synt_2"/>
    <property type="match status" value="1"/>
</dbReference>
<dbReference type="SUPFAM" id="SSF53901">
    <property type="entry name" value="Thiolase-like"/>
    <property type="match status" value="1"/>
</dbReference>
<sequence length="266" mass="26982">MSAVALRVLGVGVYAPGLPDWPTAAAALRGGHQPDTTTLPRPSPPLLPAAERRRAPETVLYAAQAAAEACAQAGLDPAVLPCIFASAQGDIAINDYMCATLASAPLELSPTKFHNSVHNAAVGYWSIATGCRAASTAISAWTSNFGNGLLEAALQAADCAAPVLLSVYDTAAVGALQSVIPFDCGFAAALVLAPDAPDGRGARLRLQPAAAQAIAGEPEADWACALRRRNASADALLLLQALAGAQPACVDIAAGPDFLLAAEVRP</sequence>
<dbReference type="InterPro" id="IPR016039">
    <property type="entry name" value="Thiolase-like"/>
</dbReference>
<evidence type="ECO:0000313" key="2">
    <source>
        <dbReference type="EMBL" id="MCQ4164266.1"/>
    </source>
</evidence>